<comment type="caution">
    <text evidence="1">The sequence shown here is derived from an EMBL/GenBank/DDBJ whole genome shotgun (WGS) entry which is preliminary data.</text>
</comment>
<protein>
    <submittedName>
        <fullName evidence="1">Uncharacterized protein</fullName>
    </submittedName>
</protein>
<accession>A0A9N8MM95</accession>
<dbReference type="AlphaFoldDB" id="A0A9N8MM95"/>
<keyword evidence="2" id="KW-1185">Reference proteome</keyword>
<dbReference type="Proteomes" id="UP000675121">
    <property type="component" value="Unassembled WGS sequence"/>
</dbReference>
<evidence type="ECO:0000313" key="2">
    <source>
        <dbReference type="Proteomes" id="UP000675121"/>
    </source>
</evidence>
<gene>
    <name evidence="1" type="ORF">R70211_01045</name>
</gene>
<dbReference type="EMBL" id="CAJNAS010000002">
    <property type="protein sequence ID" value="CAE6868894.1"/>
    <property type="molecule type" value="Genomic_DNA"/>
</dbReference>
<proteinExistence type="predicted"/>
<sequence length="231" mass="25434">MTVVHRLSSMRVWIRRTYGPFDRRADSQYLKRSVADASPVTQPSFRHKWAGLRTACFADGRHSSNRNATRGRYAVAGALLIPNVLGKRNACDVVGSVIGFASTDMGVLIVPNDPDVVSRSVPGNRLSLKNRGALLVVGRHAHVLRGAYRSGEAGPTVLGGRHSACWPTAMFFDSVAAAIVKTSRLPDSQDRHFMRARASSGKRWRPNPFDRDKDDCTGLFSRPCECSVELR</sequence>
<organism evidence="1 2">
    <name type="scientific">Paraburkholderia domus</name>
    <dbReference type="NCBI Taxonomy" id="2793075"/>
    <lineage>
        <taxon>Bacteria</taxon>
        <taxon>Pseudomonadati</taxon>
        <taxon>Pseudomonadota</taxon>
        <taxon>Betaproteobacteria</taxon>
        <taxon>Burkholderiales</taxon>
        <taxon>Burkholderiaceae</taxon>
        <taxon>Paraburkholderia</taxon>
    </lineage>
</organism>
<name>A0A9N8MM95_9BURK</name>
<reference evidence="1" key="1">
    <citation type="submission" date="2021-02" db="EMBL/GenBank/DDBJ databases">
        <authorList>
            <person name="Vanwijnsberghe S."/>
        </authorList>
    </citation>
    <scope>NUCLEOTIDE SEQUENCE</scope>
    <source>
        <strain evidence="1">R-70211</strain>
    </source>
</reference>
<evidence type="ECO:0000313" key="1">
    <source>
        <dbReference type="EMBL" id="CAE6868894.1"/>
    </source>
</evidence>